<dbReference type="AlphaFoldDB" id="A0A4U5JQK7"/>
<reference evidence="2 3" key="1">
    <citation type="submission" date="2019-04" db="EMBL/GenBank/DDBJ databases">
        <title>Reference strain of H23.</title>
        <authorList>
            <person name="Luo X."/>
        </authorList>
    </citation>
    <scope>NUCLEOTIDE SEQUENCE [LARGE SCALE GENOMIC DNA]</scope>
    <source>
        <strain evidence="2 3">H23</strain>
    </source>
</reference>
<feature type="signal peptide" evidence="1">
    <location>
        <begin position="1"/>
        <end position="23"/>
    </location>
</feature>
<evidence type="ECO:0000256" key="1">
    <source>
        <dbReference type="SAM" id="SignalP"/>
    </source>
</evidence>
<keyword evidence="1" id="KW-0732">Signal</keyword>
<accession>A0A4U5JQK7</accession>
<dbReference type="RefSeq" id="WP_137266617.1">
    <property type="nucleotide sequence ID" value="NZ_SZUA01000002.1"/>
</dbReference>
<feature type="chain" id="PRO_5020204386" evidence="1">
    <location>
        <begin position="24"/>
        <end position="178"/>
    </location>
</feature>
<dbReference type="OrthoDB" id="6522802at2"/>
<dbReference type="EMBL" id="SZUA01000002">
    <property type="protein sequence ID" value="TKR30187.1"/>
    <property type="molecule type" value="Genomic_DNA"/>
</dbReference>
<evidence type="ECO:0000313" key="2">
    <source>
        <dbReference type="EMBL" id="TKR30187.1"/>
    </source>
</evidence>
<proteinExistence type="predicted"/>
<organism evidence="2 3">
    <name type="scientific">Luteimonas gilva</name>
    <dbReference type="NCBI Taxonomy" id="2572684"/>
    <lineage>
        <taxon>Bacteria</taxon>
        <taxon>Pseudomonadati</taxon>
        <taxon>Pseudomonadota</taxon>
        <taxon>Gammaproteobacteria</taxon>
        <taxon>Lysobacterales</taxon>
        <taxon>Lysobacteraceae</taxon>
        <taxon>Luteimonas</taxon>
    </lineage>
</organism>
<protein>
    <submittedName>
        <fullName evidence="2">Uncharacterized protein</fullName>
    </submittedName>
</protein>
<name>A0A4U5JQK7_9GAMM</name>
<comment type="caution">
    <text evidence="2">The sequence shown here is derived from an EMBL/GenBank/DDBJ whole genome shotgun (WGS) entry which is preliminary data.</text>
</comment>
<evidence type="ECO:0000313" key="3">
    <source>
        <dbReference type="Proteomes" id="UP000308707"/>
    </source>
</evidence>
<keyword evidence="3" id="KW-1185">Reference proteome</keyword>
<dbReference type="Proteomes" id="UP000308707">
    <property type="component" value="Unassembled WGS sequence"/>
</dbReference>
<gene>
    <name evidence="2" type="ORF">FCE95_08575</name>
</gene>
<sequence>MTLGTVVRRSAITAVFISFAAAAADSSQDINTSSRQRLWVLLDSMGQNMPLTKPSFESVLNVSTYEREEEHRDGIVLIGEPHALSNYLGVSDLKLQLDNEHKFRHASLTVHGACITYKEVKKKYGPLVIVDSPKGHTPFDDTIAQSIQPWGSYYFVFLDIAADCLHSVALSPRKEEGI</sequence>